<dbReference type="Proteomes" id="UP000507954">
    <property type="component" value="Unassembled WGS sequence"/>
</dbReference>
<reference evidence="1" key="1">
    <citation type="submission" date="2017-04" db="EMBL/GenBank/DDBJ databases">
        <authorList>
            <person name="Porter S."/>
            <person name="Friesen M.L."/>
            <person name="Faber-Hammond J."/>
        </authorList>
    </citation>
    <scope>NUCLEOTIDE SEQUENCE</scope>
    <source>
        <strain evidence="1">Str16</strain>
    </source>
</reference>
<dbReference type="EMBL" id="CABFNB010000139">
    <property type="protein sequence ID" value="VTZ64837.1"/>
    <property type="molecule type" value="Genomic_DNA"/>
</dbReference>
<dbReference type="PROSITE" id="PS51257">
    <property type="entry name" value="PROKAR_LIPOPROTEIN"/>
    <property type="match status" value="1"/>
</dbReference>
<reference evidence="1 3" key="2">
    <citation type="journal article" date="2018" name="FEMS Microbiol. Ecol.">
        <title>Co-invading symbiotic mutualists of Medicago polymorpha retain high ancestral diversity and contain diverse accessory genomes.</title>
        <authorList>
            <person name="Porter S.S."/>
            <person name="Faber-Hammond J.J."/>
            <person name="Friesen M.L."/>
        </authorList>
    </citation>
    <scope>NUCLEOTIDE SEQUENCE [LARGE SCALE GENOMIC DNA]</scope>
    <source>
        <strain evidence="1 3">Str16</strain>
    </source>
</reference>
<evidence type="ECO:0000313" key="1">
    <source>
        <dbReference type="EMBL" id="PLU01514.1"/>
    </source>
</evidence>
<proteinExistence type="predicted"/>
<organism evidence="2">
    <name type="scientific">Sinorhizobium medicae</name>
    <dbReference type="NCBI Taxonomy" id="110321"/>
    <lineage>
        <taxon>Bacteria</taxon>
        <taxon>Pseudomonadati</taxon>
        <taxon>Pseudomonadota</taxon>
        <taxon>Alphaproteobacteria</taxon>
        <taxon>Hyphomicrobiales</taxon>
        <taxon>Rhizobiaceae</taxon>
        <taxon>Sinorhizobium/Ensifer group</taxon>
        <taxon>Sinorhizobium</taxon>
    </lineage>
</organism>
<gene>
    <name evidence="1" type="ORF">BMJ33_19170</name>
    <name evidence="2" type="ORF">EMEDMD4_70140</name>
</gene>
<dbReference type="EMBL" id="NBUC01000093">
    <property type="protein sequence ID" value="PLU01514.1"/>
    <property type="molecule type" value="Genomic_DNA"/>
</dbReference>
<evidence type="ECO:0000313" key="2">
    <source>
        <dbReference type="EMBL" id="VTZ64837.1"/>
    </source>
</evidence>
<evidence type="ECO:0000313" key="3">
    <source>
        <dbReference type="Proteomes" id="UP001190825"/>
    </source>
</evidence>
<dbReference type="AlphaFoldDB" id="A0A508X5M6"/>
<sequence length="179" mass="18220">MSGKVTRRVLAVSLLLAAAGCNKTQTGGAIDAGGSAAAPTPAVIQAACPPISLRDGTSSYRTYAKGAKDDPSKIVYQASLANSTRQCVQSADKLTMTVVVQGRVVAGPAGGPGKVTLPIRVAATDGDTTLYSELTQFPVEVPAGTTQFVFTKADVTLPAGAGAEAKVFVGFDEGPYRTK</sequence>
<evidence type="ECO:0008006" key="4">
    <source>
        <dbReference type="Google" id="ProtNLM"/>
    </source>
</evidence>
<dbReference type="OMA" id="KFPTEIP"/>
<keyword evidence="3" id="KW-1185">Reference proteome</keyword>
<accession>A0A508X5M6</accession>
<reference evidence="2" key="3">
    <citation type="submission" date="2019-06" db="EMBL/GenBank/DDBJ databases">
        <authorList>
            <person name="Le Quere A."/>
            <person name="Colella S."/>
        </authorList>
    </citation>
    <scope>NUCLEOTIDE SEQUENCE</scope>
    <source>
        <strain evidence="2">EmedicaeMD41</strain>
    </source>
</reference>
<name>A0A508X5M6_9HYPH</name>
<dbReference type="GeneID" id="61609811"/>
<protein>
    <recommendedName>
        <fullName evidence="4">Lipoprotein</fullName>
    </recommendedName>
</protein>
<dbReference type="RefSeq" id="WP_011974739.1">
    <property type="nucleotide sequence ID" value="NZ_ATYC01000022.1"/>
</dbReference>
<dbReference type="Proteomes" id="UP001190825">
    <property type="component" value="Unassembled WGS sequence"/>
</dbReference>